<dbReference type="InterPro" id="IPR036259">
    <property type="entry name" value="MFS_trans_sf"/>
</dbReference>
<reference evidence="9" key="1">
    <citation type="submission" date="2016-10" db="EMBL/GenBank/DDBJ databases">
        <authorList>
            <person name="Varghese N."/>
            <person name="Submissions S."/>
        </authorList>
    </citation>
    <scope>NUCLEOTIDE SEQUENCE [LARGE SCALE GENOMIC DNA]</scope>
    <source>
        <strain evidence="9">DSM 22002</strain>
    </source>
</reference>
<dbReference type="STRING" id="399736.SAMN04489720_0693"/>
<dbReference type="AlphaFoldDB" id="A0A1G8B6B3"/>
<sequence length="428" mass="44634">MRRSVWRQPGFALLWAGEGTSQLGAQLAGIAMPIIAVTMLRATDAEMGYLNAAQTAAFLIVGLPAGAWLDRMRKRHVMIAADLVRAAAVAVIPLLAILGHLEIWHLVVVGAIVGIATVFFDVGYQSFVPVLVDDDHVGDANGVLEATAQTMRLGGPAVAGGLLGLLAAPVVLLANVAGFLVSALALSGIRDGEVVRPKHEHRNLFVEIGEGIRFVAGNDLLRRVVATVALSNLGSFIVYTLLPIAILRILGIDAFLFGVIMSVGAIGGLAGSLLATRIARAIGEGPAITWSTVVFAASASLLPLSVLVPDAAVVLLMVGEAIFGFTVLVFNIVQVTARQRLCPKPLLGRMNASIRTVVWGVMPIGALVAGGLGTALGTVEAMWIGVAVGALAIPPFLLSRFRTMRALPTRLADAQEQPAEVASDDAAR</sequence>
<keyword evidence="2" id="KW-0813">Transport</keyword>
<feature type="transmembrane region" description="Helical" evidence="7">
    <location>
        <begin position="103"/>
        <end position="124"/>
    </location>
</feature>
<evidence type="ECO:0000256" key="5">
    <source>
        <dbReference type="ARBA" id="ARBA00022989"/>
    </source>
</evidence>
<feature type="transmembrane region" description="Helical" evidence="7">
    <location>
        <begin position="312"/>
        <end position="333"/>
    </location>
</feature>
<dbReference type="PANTHER" id="PTHR23513:SF6">
    <property type="entry name" value="MAJOR FACILITATOR SUPERFAMILY ASSOCIATED DOMAIN-CONTAINING PROTEIN"/>
    <property type="match status" value="1"/>
</dbReference>
<keyword evidence="3" id="KW-1003">Cell membrane</keyword>
<evidence type="ECO:0000313" key="9">
    <source>
        <dbReference type="Proteomes" id="UP000198822"/>
    </source>
</evidence>
<keyword evidence="9" id="KW-1185">Reference proteome</keyword>
<evidence type="ECO:0000313" key="8">
    <source>
        <dbReference type="EMBL" id="SDH28759.1"/>
    </source>
</evidence>
<protein>
    <submittedName>
        <fullName evidence="8">Transmembrane secretion effector</fullName>
    </submittedName>
</protein>
<proteinExistence type="predicted"/>
<comment type="subcellular location">
    <subcellularLocation>
        <location evidence="1">Cell membrane</location>
        <topology evidence="1">Multi-pass membrane protein</topology>
    </subcellularLocation>
</comment>
<dbReference type="Gene3D" id="1.20.1250.20">
    <property type="entry name" value="MFS general substrate transporter like domains"/>
    <property type="match status" value="1"/>
</dbReference>
<organism evidence="8 9">
    <name type="scientific">Agrococcus jejuensis</name>
    <dbReference type="NCBI Taxonomy" id="399736"/>
    <lineage>
        <taxon>Bacteria</taxon>
        <taxon>Bacillati</taxon>
        <taxon>Actinomycetota</taxon>
        <taxon>Actinomycetes</taxon>
        <taxon>Micrococcales</taxon>
        <taxon>Microbacteriaceae</taxon>
        <taxon>Agrococcus</taxon>
    </lineage>
</organism>
<dbReference type="Proteomes" id="UP000198822">
    <property type="component" value="Chromosome I"/>
</dbReference>
<dbReference type="InterPro" id="IPR010290">
    <property type="entry name" value="TM_effector"/>
</dbReference>
<feature type="transmembrane region" description="Helical" evidence="7">
    <location>
        <begin position="162"/>
        <end position="186"/>
    </location>
</feature>
<evidence type="ECO:0000256" key="3">
    <source>
        <dbReference type="ARBA" id="ARBA00022475"/>
    </source>
</evidence>
<keyword evidence="4 7" id="KW-0812">Transmembrane</keyword>
<feature type="transmembrane region" description="Helical" evidence="7">
    <location>
        <begin position="255"/>
        <end position="275"/>
    </location>
</feature>
<dbReference type="Pfam" id="PF05977">
    <property type="entry name" value="MFS_3"/>
    <property type="match status" value="1"/>
</dbReference>
<name>A0A1G8B6B3_9MICO</name>
<evidence type="ECO:0000256" key="7">
    <source>
        <dbReference type="SAM" id="Phobius"/>
    </source>
</evidence>
<dbReference type="SUPFAM" id="SSF103473">
    <property type="entry name" value="MFS general substrate transporter"/>
    <property type="match status" value="1"/>
</dbReference>
<dbReference type="PANTHER" id="PTHR23513">
    <property type="entry name" value="INTEGRAL MEMBRANE EFFLUX PROTEIN-RELATED"/>
    <property type="match status" value="1"/>
</dbReference>
<evidence type="ECO:0000256" key="4">
    <source>
        <dbReference type="ARBA" id="ARBA00022692"/>
    </source>
</evidence>
<feature type="transmembrane region" description="Helical" evidence="7">
    <location>
        <begin position="49"/>
        <end position="69"/>
    </location>
</feature>
<evidence type="ECO:0000256" key="2">
    <source>
        <dbReference type="ARBA" id="ARBA00022448"/>
    </source>
</evidence>
<feature type="transmembrane region" description="Helical" evidence="7">
    <location>
        <begin position="354"/>
        <end position="376"/>
    </location>
</feature>
<feature type="transmembrane region" description="Helical" evidence="7">
    <location>
        <begin position="75"/>
        <end position="96"/>
    </location>
</feature>
<feature type="transmembrane region" description="Helical" evidence="7">
    <location>
        <begin position="287"/>
        <end position="306"/>
    </location>
</feature>
<keyword evidence="5 7" id="KW-1133">Transmembrane helix</keyword>
<dbReference type="RefSeq" id="WP_157674648.1">
    <property type="nucleotide sequence ID" value="NZ_LT629695.1"/>
</dbReference>
<feature type="transmembrane region" description="Helical" evidence="7">
    <location>
        <begin position="382"/>
        <end position="401"/>
    </location>
</feature>
<gene>
    <name evidence="8" type="ORF">SAMN04489720_0693</name>
</gene>
<feature type="transmembrane region" description="Helical" evidence="7">
    <location>
        <begin position="224"/>
        <end position="249"/>
    </location>
</feature>
<dbReference type="OrthoDB" id="9815525at2"/>
<evidence type="ECO:0000256" key="1">
    <source>
        <dbReference type="ARBA" id="ARBA00004651"/>
    </source>
</evidence>
<dbReference type="EMBL" id="LT629695">
    <property type="protein sequence ID" value="SDH28759.1"/>
    <property type="molecule type" value="Genomic_DNA"/>
</dbReference>
<evidence type="ECO:0000256" key="6">
    <source>
        <dbReference type="ARBA" id="ARBA00023136"/>
    </source>
</evidence>
<dbReference type="GO" id="GO:0005886">
    <property type="term" value="C:plasma membrane"/>
    <property type="evidence" value="ECO:0007669"/>
    <property type="project" value="UniProtKB-SubCell"/>
</dbReference>
<dbReference type="CDD" id="cd06173">
    <property type="entry name" value="MFS_MefA_like"/>
    <property type="match status" value="1"/>
</dbReference>
<accession>A0A1G8B6B3</accession>
<keyword evidence="6 7" id="KW-0472">Membrane</keyword>